<feature type="domain" description="Gp5/Type VI secretion system Vgr protein OB-fold" evidence="1">
    <location>
        <begin position="24"/>
        <end position="96"/>
    </location>
</feature>
<organism evidence="2">
    <name type="scientific">Myoviridae sp. ctx322</name>
    <dbReference type="NCBI Taxonomy" id="2826711"/>
    <lineage>
        <taxon>Viruses</taxon>
        <taxon>Duplodnaviria</taxon>
        <taxon>Heunggongvirae</taxon>
        <taxon>Uroviricota</taxon>
        <taxon>Caudoviricetes</taxon>
    </lineage>
</organism>
<dbReference type="EMBL" id="BK015115">
    <property type="protein sequence ID" value="DAD91561.1"/>
    <property type="molecule type" value="Genomic_DNA"/>
</dbReference>
<protein>
    <submittedName>
        <fullName evidence="2">Baseplate protein</fullName>
    </submittedName>
</protein>
<dbReference type="Pfam" id="PF04717">
    <property type="entry name" value="Phage_base_V"/>
    <property type="match status" value="1"/>
</dbReference>
<evidence type="ECO:0000313" key="2">
    <source>
        <dbReference type="EMBL" id="DAD91561.1"/>
    </source>
</evidence>
<evidence type="ECO:0000259" key="1">
    <source>
        <dbReference type="Pfam" id="PF04717"/>
    </source>
</evidence>
<reference evidence="2" key="1">
    <citation type="journal article" date="2021" name="Proc. Natl. Acad. Sci. U.S.A.">
        <title>A Catalog of Tens of Thousands of Viruses from Human Metagenomes Reveals Hidden Associations with Chronic Diseases.</title>
        <authorList>
            <person name="Tisza M.J."/>
            <person name="Buck C.B."/>
        </authorList>
    </citation>
    <scope>NUCLEOTIDE SEQUENCE</scope>
    <source>
        <strain evidence="2">Ctx322</strain>
    </source>
</reference>
<dbReference type="SUPFAM" id="SSF69255">
    <property type="entry name" value="gp5 N-terminal domain-like"/>
    <property type="match status" value="1"/>
</dbReference>
<name>A0A8S5NA82_9CAUD</name>
<dbReference type="InterPro" id="IPR006531">
    <property type="entry name" value="Gp5/Vgr_OB"/>
</dbReference>
<proteinExistence type="predicted"/>
<sequence>MSANLLEIIQENGVEYLGRYYSKYRGLVIDNQDPTGLDKLLVYIPKMDIQIWARSYGTIGGYKWGLKLTTPSKGDLVWVEFENGNLTSALWTYHTWTLGQKPEDLEDPQVLGLITPEGHRVTLQDQKGLLKINLKDGLEVEIDPHNLSVKFGDTTLENDGKVIKFNGGDNRGLINIEDLTSKLNNLVNEVNQLRTTFNTHTHSVTTTGTSIAQTGIASPTTSQVTTPVSSFRVNDYEDTKITH</sequence>
<accession>A0A8S5NA82</accession>